<sequence length="351" mass="40811">MLSLPFGRLPQELRDKIWLEAAAIQYQQRSSTGNSSIADEFPEPHATGNDALNDTNGEPLDEYDPNVLPKLCVTSFSERQRQAFVGYDNLPSSTELQLLRLYIYGSHHSDAIRLGANEFQTLVNRLPVSTVCADARAQAVKFCRAQIKTVNLFYYIEDPTAKYDEILEPVFTHIPEVMVTTGPYIEEFPREFSSADHLVDVISRIFGTRVERVVLSAWSNHSTSLDLMYWPHALPTRQSETANPIYIDEHNHSQSTIYMTPNRNFHVPRRLENKWRFRVRPFYWHLLKFFEIHDASTDKLPLLNGIELEQHLQVWGEIVLMRIKSHYDDGILWAEFGDYKKLMLDFYRNDI</sequence>
<accession>A0A9W4UEC7</accession>
<reference evidence="2" key="1">
    <citation type="submission" date="2023-01" db="EMBL/GenBank/DDBJ databases">
        <authorList>
            <person name="Van Ghelder C."/>
            <person name="Rancurel C."/>
        </authorList>
    </citation>
    <scope>NUCLEOTIDE SEQUENCE</scope>
    <source>
        <strain evidence="2">CNCM I-4278</strain>
    </source>
</reference>
<name>A0A9W4UEC7_9PLEO</name>
<evidence type="ECO:0000313" key="2">
    <source>
        <dbReference type="EMBL" id="CAI6332758.1"/>
    </source>
</evidence>
<dbReference type="AlphaFoldDB" id="A0A9W4UEC7"/>
<comment type="caution">
    <text evidence="2">The sequence shown here is derived from an EMBL/GenBank/DDBJ whole genome shotgun (WGS) entry which is preliminary data.</text>
</comment>
<organism evidence="2 3">
    <name type="scientific">Periconia digitata</name>
    <dbReference type="NCBI Taxonomy" id="1303443"/>
    <lineage>
        <taxon>Eukaryota</taxon>
        <taxon>Fungi</taxon>
        <taxon>Dikarya</taxon>
        <taxon>Ascomycota</taxon>
        <taxon>Pezizomycotina</taxon>
        <taxon>Dothideomycetes</taxon>
        <taxon>Pleosporomycetidae</taxon>
        <taxon>Pleosporales</taxon>
        <taxon>Massarineae</taxon>
        <taxon>Periconiaceae</taxon>
        <taxon>Periconia</taxon>
    </lineage>
</organism>
<dbReference type="Proteomes" id="UP001152607">
    <property type="component" value="Unassembled WGS sequence"/>
</dbReference>
<feature type="region of interest" description="Disordered" evidence="1">
    <location>
        <begin position="33"/>
        <end position="60"/>
    </location>
</feature>
<protein>
    <submittedName>
        <fullName evidence="2">Uncharacterized protein</fullName>
    </submittedName>
</protein>
<evidence type="ECO:0000256" key="1">
    <source>
        <dbReference type="SAM" id="MobiDB-lite"/>
    </source>
</evidence>
<evidence type="ECO:0000313" key="3">
    <source>
        <dbReference type="Proteomes" id="UP001152607"/>
    </source>
</evidence>
<dbReference type="EMBL" id="CAOQHR010000003">
    <property type="protein sequence ID" value="CAI6332758.1"/>
    <property type="molecule type" value="Genomic_DNA"/>
</dbReference>
<gene>
    <name evidence="2" type="ORF">PDIGIT_LOCUS5788</name>
</gene>
<keyword evidence="3" id="KW-1185">Reference proteome</keyword>
<dbReference type="OrthoDB" id="3764745at2759"/>
<proteinExistence type="predicted"/>